<dbReference type="InterPro" id="IPR043128">
    <property type="entry name" value="Rev_trsase/Diguanyl_cyclase"/>
</dbReference>
<comment type="caution">
    <text evidence="1">The sequence shown here is derived from an EMBL/GenBank/DDBJ whole genome shotgun (WGS) entry which is preliminary data.</text>
</comment>
<dbReference type="EMBL" id="VTPC01004399">
    <property type="protein sequence ID" value="KAF2897217.1"/>
    <property type="molecule type" value="Genomic_DNA"/>
</dbReference>
<dbReference type="AlphaFoldDB" id="A0A8K0D6P7"/>
<accession>A0A8K0D6P7</accession>
<dbReference type="OrthoDB" id="8056305at2759"/>
<name>A0A8K0D6P7_IGNLU</name>
<proteinExistence type="predicted"/>
<dbReference type="Gene3D" id="3.30.70.270">
    <property type="match status" value="1"/>
</dbReference>
<evidence type="ECO:0000313" key="2">
    <source>
        <dbReference type="Proteomes" id="UP000801492"/>
    </source>
</evidence>
<reference evidence="1" key="1">
    <citation type="submission" date="2019-08" db="EMBL/GenBank/DDBJ databases">
        <title>The genome of the North American firefly Photinus pyralis.</title>
        <authorList>
            <consortium name="Photinus pyralis genome working group"/>
            <person name="Fallon T.R."/>
            <person name="Sander Lower S.E."/>
            <person name="Weng J.-K."/>
        </authorList>
    </citation>
    <scope>NUCLEOTIDE SEQUENCE</scope>
    <source>
        <strain evidence="1">TRF0915ILg1</strain>
        <tissue evidence="1">Whole body</tissue>
    </source>
</reference>
<evidence type="ECO:0000313" key="1">
    <source>
        <dbReference type="EMBL" id="KAF2897217.1"/>
    </source>
</evidence>
<gene>
    <name evidence="1" type="ORF">ILUMI_08959</name>
</gene>
<organism evidence="1 2">
    <name type="scientific">Ignelater luminosus</name>
    <name type="common">Cucubano</name>
    <name type="synonym">Pyrophorus luminosus</name>
    <dbReference type="NCBI Taxonomy" id="2038154"/>
    <lineage>
        <taxon>Eukaryota</taxon>
        <taxon>Metazoa</taxon>
        <taxon>Ecdysozoa</taxon>
        <taxon>Arthropoda</taxon>
        <taxon>Hexapoda</taxon>
        <taxon>Insecta</taxon>
        <taxon>Pterygota</taxon>
        <taxon>Neoptera</taxon>
        <taxon>Endopterygota</taxon>
        <taxon>Coleoptera</taxon>
        <taxon>Polyphaga</taxon>
        <taxon>Elateriformia</taxon>
        <taxon>Elateroidea</taxon>
        <taxon>Elateridae</taxon>
        <taxon>Agrypninae</taxon>
        <taxon>Pyrophorini</taxon>
        <taxon>Ignelater</taxon>
    </lineage>
</organism>
<sequence length="148" mass="16917">MLKTFEGTLSKPTGIVNLTCEFKNTIVYEDFVILEGANQILLGRQACVYLKLVKRINNATKYEIPPEKEQFINQNVDIFSGSDLFDEEVEKYFGNIENIIICHDDSIAAGTTIEEHDRAVAQIIQKATETGAKFKKEKFEYCENLWVK</sequence>
<protein>
    <submittedName>
        <fullName evidence="1">Uncharacterized protein</fullName>
    </submittedName>
</protein>
<dbReference type="Proteomes" id="UP000801492">
    <property type="component" value="Unassembled WGS sequence"/>
</dbReference>
<keyword evidence="2" id="KW-1185">Reference proteome</keyword>